<dbReference type="EMBL" id="BART01032388">
    <property type="protein sequence ID" value="GAH10407.1"/>
    <property type="molecule type" value="Genomic_DNA"/>
</dbReference>
<sequence>MVGSNKFFYKVCIVGDSEVGKTTLLNQYLKRRFVP</sequence>
<gene>
    <name evidence="1" type="ORF">S01H4_55985</name>
</gene>
<reference evidence="1" key="1">
    <citation type="journal article" date="2014" name="Front. Microbiol.">
        <title>High frequency of phylogenetically diverse reductive dehalogenase-homologous genes in deep subseafloor sedimentary metagenomes.</title>
        <authorList>
            <person name="Kawai M."/>
            <person name="Futagami T."/>
            <person name="Toyoda A."/>
            <person name="Takaki Y."/>
            <person name="Nishi S."/>
            <person name="Hori S."/>
            <person name="Arai W."/>
            <person name="Tsubouchi T."/>
            <person name="Morono Y."/>
            <person name="Uchiyama I."/>
            <person name="Ito T."/>
            <person name="Fujiyama A."/>
            <person name="Inagaki F."/>
            <person name="Takami H."/>
        </authorList>
    </citation>
    <scope>NUCLEOTIDE SEQUENCE</scope>
    <source>
        <strain evidence="1">Expedition CK06-06</strain>
    </source>
</reference>
<comment type="caution">
    <text evidence="1">The sequence shown here is derived from an EMBL/GenBank/DDBJ whole genome shotgun (WGS) entry which is preliminary data.</text>
</comment>
<dbReference type="AlphaFoldDB" id="X1CRI1"/>
<name>X1CRI1_9ZZZZ</name>
<dbReference type="SUPFAM" id="SSF52540">
    <property type="entry name" value="P-loop containing nucleoside triphosphate hydrolases"/>
    <property type="match status" value="1"/>
</dbReference>
<accession>X1CRI1</accession>
<organism evidence="1">
    <name type="scientific">marine sediment metagenome</name>
    <dbReference type="NCBI Taxonomy" id="412755"/>
    <lineage>
        <taxon>unclassified sequences</taxon>
        <taxon>metagenomes</taxon>
        <taxon>ecological metagenomes</taxon>
    </lineage>
</organism>
<dbReference type="Pfam" id="PF08477">
    <property type="entry name" value="Roc"/>
    <property type="match status" value="1"/>
</dbReference>
<feature type="non-terminal residue" evidence="1">
    <location>
        <position position="35"/>
    </location>
</feature>
<evidence type="ECO:0000313" key="1">
    <source>
        <dbReference type="EMBL" id="GAH10407.1"/>
    </source>
</evidence>
<proteinExistence type="predicted"/>
<protein>
    <submittedName>
        <fullName evidence="1">Uncharacterized protein</fullName>
    </submittedName>
</protein>
<dbReference type="InterPro" id="IPR027417">
    <property type="entry name" value="P-loop_NTPase"/>
</dbReference>
<dbReference type="Gene3D" id="3.40.50.300">
    <property type="entry name" value="P-loop containing nucleotide triphosphate hydrolases"/>
    <property type="match status" value="1"/>
</dbReference>